<evidence type="ECO:0000259" key="1">
    <source>
        <dbReference type="Pfam" id="PF01738"/>
    </source>
</evidence>
<dbReference type="InterPro" id="IPR002925">
    <property type="entry name" value="Dienelactn_hydro"/>
</dbReference>
<evidence type="ECO:0000313" key="3">
    <source>
        <dbReference type="Proteomes" id="UP001233836"/>
    </source>
</evidence>
<reference evidence="2 3" key="1">
    <citation type="submission" date="2023-07" db="EMBL/GenBank/DDBJ databases">
        <title>Sorghum-associated microbial communities from plants grown in Nebraska, USA.</title>
        <authorList>
            <person name="Schachtman D."/>
        </authorList>
    </citation>
    <scope>NUCLEOTIDE SEQUENCE [LARGE SCALE GENOMIC DNA]</scope>
    <source>
        <strain evidence="2 3">DS1314</strain>
    </source>
</reference>
<dbReference type="EMBL" id="JAUSTI010000019">
    <property type="protein sequence ID" value="MDQ0173391.1"/>
    <property type="molecule type" value="Genomic_DNA"/>
</dbReference>
<evidence type="ECO:0000313" key="2">
    <source>
        <dbReference type="EMBL" id="MDQ0173391.1"/>
    </source>
</evidence>
<proteinExistence type="predicted"/>
<comment type="caution">
    <text evidence="2">The sequence shown here is derived from an EMBL/GenBank/DDBJ whole genome shotgun (WGS) entry which is preliminary data.</text>
</comment>
<name>A0ABT9WJF0_9BACL</name>
<feature type="domain" description="Dienelactone hydrolase" evidence="1">
    <location>
        <begin position="6"/>
        <end position="131"/>
    </location>
</feature>
<gene>
    <name evidence="2" type="ORF">J2T19_004884</name>
</gene>
<dbReference type="InterPro" id="IPR029058">
    <property type="entry name" value="AB_hydrolase_fold"/>
</dbReference>
<keyword evidence="3" id="KW-1185">Reference proteome</keyword>
<dbReference type="Gene3D" id="3.40.50.1820">
    <property type="entry name" value="alpha/beta hydrolase"/>
    <property type="match status" value="1"/>
</dbReference>
<dbReference type="Proteomes" id="UP001233836">
    <property type="component" value="Unassembled WGS sequence"/>
</dbReference>
<dbReference type="SUPFAM" id="SSF53474">
    <property type="entry name" value="alpha/beta-Hydrolases"/>
    <property type="match status" value="1"/>
</dbReference>
<sequence>MNNSIPFCSRIAEAGYQIIVPELPNHGARIKKDNNNAELICQWNTIFESIDESLELINLIVEYPTVIKENFYIQGYSMGGYIASVLFTKFPFIKGLIAVNSCLAWQKNEELLAKFSTRTVLKENQKLLNLISLNDPINLISKMVPRSILIFHGQSDFIIPVYSQRYFYKTVLDDYSIHSKQITYIESPNSGHQINLDITDRIIEWLQSN</sequence>
<dbReference type="Pfam" id="PF01738">
    <property type="entry name" value="DLH"/>
    <property type="match status" value="1"/>
</dbReference>
<protein>
    <submittedName>
        <fullName evidence="2">Esterase/lipase</fullName>
    </submittedName>
</protein>
<organism evidence="2 3">
    <name type="scientific">Paenibacillus tundrae</name>
    <dbReference type="NCBI Taxonomy" id="528187"/>
    <lineage>
        <taxon>Bacteria</taxon>
        <taxon>Bacillati</taxon>
        <taxon>Bacillota</taxon>
        <taxon>Bacilli</taxon>
        <taxon>Bacillales</taxon>
        <taxon>Paenibacillaceae</taxon>
        <taxon>Paenibacillus</taxon>
    </lineage>
</organism>
<accession>A0ABT9WJF0</accession>